<reference evidence="4" key="1">
    <citation type="journal article" date="2014" name="Int. J. Syst. Evol. Microbiol.">
        <title>Complete genome sequence of Corynebacterium casei LMG S-19264T (=DSM 44701T), isolated from a smear-ripened cheese.</title>
        <authorList>
            <consortium name="US DOE Joint Genome Institute (JGI-PGF)"/>
            <person name="Walter F."/>
            <person name="Albersmeier A."/>
            <person name="Kalinowski J."/>
            <person name="Ruckert C."/>
        </authorList>
    </citation>
    <scope>NUCLEOTIDE SEQUENCE</scope>
    <source>
        <strain evidence="4">CGMCC 1.15958</strain>
    </source>
</reference>
<accession>A0A916YR82</accession>
<evidence type="ECO:0000259" key="3">
    <source>
        <dbReference type="Pfam" id="PF18935"/>
    </source>
</evidence>
<evidence type="ECO:0000313" key="5">
    <source>
        <dbReference type="Proteomes" id="UP000609064"/>
    </source>
</evidence>
<dbReference type="Pfam" id="PF18935">
    <property type="entry name" value="DUF5683"/>
    <property type="match status" value="1"/>
</dbReference>
<keyword evidence="5" id="KW-1185">Reference proteome</keyword>
<evidence type="ECO:0000313" key="4">
    <source>
        <dbReference type="EMBL" id="GGD57049.1"/>
    </source>
</evidence>
<dbReference type="AlphaFoldDB" id="A0A916YR82"/>
<feature type="domain" description="DUF5683" evidence="3">
    <location>
        <begin position="56"/>
        <end position="206"/>
    </location>
</feature>
<keyword evidence="2" id="KW-0732">Signal</keyword>
<organism evidence="4 5">
    <name type="scientific">Emticicia aquatilis</name>
    <dbReference type="NCBI Taxonomy" id="1537369"/>
    <lineage>
        <taxon>Bacteria</taxon>
        <taxon>Pseudomonadati</taxon>
        <taxon>Bacteroidota</taxon>
        <taxon>Cytophagia</taxon>
        <taxon>Cytophagales</taxon>
        <taxon>Leadbetterellaceae</taxon>
        <taxon>Emticicia</taxon>
    </lineage>
</organism>
<dbReference type="Proteomes" id="UP000609064">
    <property type="component" value="Unassembled WGS sequence"/>
</dbReference>
<dbReference type="EMBL" id="BMKK01000004">
    <property type="protein sequence ID" value="GGD57049.1"/>
    <property type="molecule type" value="Genomic_DNA"/>
</dbReference>
<keyword evidence="1" id="KW-0812">Transmembrane</keyword>
<dbReference type="RefSeq" id="WP_188766077.1">
    <property type="nucleotide sequence ID" value="NZ_BMKK01000004.1"/>
</dbReference>
<gene>
    <name evidence="4" type="ORF">GCM10011514_21440</name>
</gene>
<keyword evidence="1" id="KW-1133">Transmembrane helix</keyword>
<feature type="transmembrane region" description="Helical" evidence="1">
    <location>
        <begin position="78"/>
        <end position="97"/>
    </location>
</feature>
<feature type="chain" id="PRO_5037851395" description="DUF5683 domain-containing protein" evidence="2">
    <location>
        <begin position="18"/>
        <end position="206"/>
    </location>
</feature>
<evidence type="ECO:0000256" key="1">
    <source>
        <dbReference type="SAM" id="Phobius"/>
    </source>
</evidence>
<sequence length="206" mass="23029">MIRILIVLCLISSTAFAQKLDTAKVLSTTKAVIDTTKKKSFLKNIVKTDSSNKRSIPRTVLLRSLILPGWGQATNRQYWVIPIVYGAAAGGIYAIWWNNDKYKFYKSYLAQIVIDKKTEVYIPVNGELRGPFVQTQIEPAVKAYHRQRDLSWIALAAGWTLQAIQANVSAHLKGFDMSDDISLKFEPSIESSSFGASAGVKLRLNF</sequence>
<evidence type="ECO:0000256" key="2">
    <source>
        <dbReference type="SAM" id="SignalP"/>
    </source>
</evidence>
<keyword evidence="1" id="KW-0472">Membrane</keyword>
<protein>
    <recommendedName>
        <fullName evidence="3">DUF5683 domain-containing protein</fullName>
    </recommendedName>
</protein>
<feature type="signal peptide" evidence="2">
    <location>
        <begin position="1"/>
        <end position="17"/>
    </location>
</feature>
<comment type="caution">
    <text evidence="4">The sequence shown here is derived from an EMBL/GenBank/DDBJ whole genome shotgun (WGS) entry which is preliminary data.</text>
</comment>
<reference evidence="4" key="2">
    <citation type="submission" date="2020-09" db="EMBL/GenBank/DDBJ databases">
        <authorList>
            <person name="Sun Q."/>
            <person name="Zhou Y."/>
        </authorList>
    </citation>
    <scope>NUCLEOTIDE SEQUENCE</scope>
    <source>
        <strain evidence="4">CGMCC 1.15958</strain>
    </source>
</reference>
<dbReference type="InterPro" id="IPR043738">
    <property type="entry name" value="DUF5683"/>
</dbReference>
<proteinExistence type="predicted"/>
<name>A0A916YR82_9BACT</name>